<gene>
    <name evidence="1" type="ORF">PMACD_LOCUS15228</name>
</gene>
<dbReference type="EMBL" id="CAJOBZ010000070">
    <property type="protein sequence ID" value="CAF4946544.1"/>
    <property type="molecule type" value="Genomic_DNA"/>
</dbReference>
<protein>
    <submittedName>
        <fullName evidence="1">Uncharacterized protein</fullName>
    </submittedName>
</protein>
<evidence type="ECO:0000313" key="1">
    <source>
        <dbReference type="EMBL" id="CAF4946544.1"/>
    </source>
</evidence>
<dbReference type="Proteomes" id="UP000663880">
    <property type="component" value="Unassembled WGS sequence"/>
</dbReference>
<proteinExistence type="predicted"/>
<comment type="caution">
    <text evidence="1">The sequence shown here is derived from an EMBL/GenBank/DDBJ whole genome shotgun (WGS) entry which is preliminary data.</text>
</comment>
<organism evidence="1 2">
    <name type="scientific">Pieris macdunnoughi</name>
    <dbReference type="NCBI Taxonomy" id="345717"/>
    <lineage>
        <taxon>Eukaryota</taxon>
        <taxon>Metazoa</taxon>
        <taxon>Ecdysozoa</taxon>
        <taxon>Arthropoda</taxon>
        <taxon>Hexapoda</taxon>
        <taxon>Insecta</taxon>
        <taxon>Pterygota</taxon>
        <taxon>Neoptera</taxon>
        <taxon>Endopterygota</taxon>
        <taxon>Lepidoptera</taxon>
        <taxon>Glossata</taxon>
        <taxon>Ditrysia</taxon>
        <taxon>Papilionoidea</taxon>
        <taxon>Pieridae</taxon>
        <taxon>Pierinae</taxon>
        <taxon>Pieris</taxon>
    </lineage>
</organism>
<accession>A0A821XS41</accession>
<sequence length="189" mass="20748">MALRGTLFPAPGFNGDPRHIQQLGNVVYGRGDVRSAPHDCKKNAAGSALPGPNWADILRLISAVSKRLGQLLGVGGDWYTPNRHLEVLLRRQGILNPGDPAVLLLQVREVSLDHPVFVARFGGDAVPLSVRPGVGRPSQQLTNPPQMMYVVLNDYRWVIRPLWGRGSSRGLRLDRRCSHHPCIGGCNRC</sequence>
<evidence type="ECO:0000313" key="2">
    <source>
        <dbReference type="Proteomes" id="UP000663880"/>
    </source>
</evidence>
<name>A0A821XS41_9NEOP</name>
<dbReference type="AlphaFoldDB" id="A0A821XS41"/>
<reference evidence="1" key="1">
    <citation type="submission" date="2021-02" db="EMBL/GenBank/DDBJ databases">
        <authorList>
            <person name="Steward A R."/>
        </authorList>
    </citation>
    <scope>NUCLEOTIDE SEQUENCE</scope>
</reference>
<keyword evidence="2" id="KW-1185">Reference proteome</keyword>